<evidence type="ECO:0000313" key="3">
    <source>
        <dbReference type="Proteomes" id="UP000003011"/>
    </source>
</evidence>
<comment type="caution">
    <text evidence="2">The sequence shown here is derived from an EMBL/GenBank/DDBJ whole genome shotgun (WGS) entry which is preliminary data.</text>
</comment>
<dbReference type="Proteomes" id="UP000003011">
    <property type="component" value="Unassembled WGS sequence"/>
</dbReference>
<keyword evidence="1" id="KW-0812">Transmembrane</keyword>
<dbReference type="EMBL" id="ACZL01000007">
    <property type="protein sequence ID" value="EHI56476.1"/>
    <property type="molecule type" value="Genomic_DNA"/>
</dbReference>
<dbReference type="HOGENOM" id="CLU_127571_2_1_9"/>
<sequence>MLSEDKIKLMTELSLYEKKEHDAIFGINSFFKKDYVIKRLLESFVSYTFCYGLLLLIELLYSADGIINTVDVMLVIGVFYGYIIRYFVGLVVFELITLTVALSVFNRALRKKKVYQGKLKKLQKRYEFQAKSRELGGYR</sequence>
<dbReference type="RefSeq" id="WP_005539369.1">
    <property type="nucleotide sequence ID" value="NZ_JH378829.1"/>
</dbReference>
<keyword evidence="1" id="KW-1133">Transmembrane helix</keyword>
<feature type="transmembrane region" description="Helical" evidence="1">
    <location>
        <begin position="83"/>
        <end position="105"/>
    </location>
</feature>
<gene>
    <name evidence="2" type="ORF">HMPREF9333_00338</name>
</gene>
<keyword evidence="3" id="KW-1185">Reference proteome</keyword>
<dbReference type="OrthoDB" id="1778612at2"/>
<evidence type="ECO:0000256" key="1">
    <source>
        <dbReference type="SAM" id="Phobius"/>
    </source>
</evidence>
<accession>G5GFJ9</accession>
<name>G5GFJ9_9FIRM</name>
<reference evidence="2 3" key="1">
    <citation type="submission" date="2011-08" db="EMBL/GenBank/DDBJ databases">
        <title>The Genome Sequence of Johnsonella ignava ATCC 51276.</title>
        <authorList>
            <consortium name="The Broad Institute Genome Sequencing Platform"/>
            <person name="Earl A."/>
            <person name="Ward D."/>
            <person name="Feldgarden M."/>
            <person name="Gevers D."/>
            <person name="Izard J."/>
            <person name="Blanton J.M."/>
            <person name="Baranova O.V."/>
            <person name="Dewhirst F.E."/>
            <person name="Young S.K."/>
            <person name="Zeng Q."/>
            <person name="Gargeya S."/>
            <person name="Fitzgerald M."/>
            <person name="Haas B."/>
            <person name="Abouelleil A."/>
            <person name="Alvarado L."/>
            <person name="Arachchi H.M."/>
            <person name="Berlin A."/>
            <person name="Brown A."/>
            <person name="Chapman S.B."/>
            <person name="Chen Z."/>
            <person name="Dunbar C."/>
            <person name="Freedman E."/>
            <person name="Gearin G."/>
            <person name="Gellesch M."/>
            <person name="Goldberg J."/>
            <person name="Griggs A."/>
            <person name="Gujja S."/>
            <person name="Heiman D."/>
            <person name="Howarth C."/>
            <person name="Larson L."/>
            <person name="Lui A."/>
            <person name="MacDonald P.J.P."/>
            <person name="Montmayeur A."/>
            <person name="Murphy C."/>
            <person name="Neiman D."/>
            <person name="Pearson M."/>
            <person name="Priest M."/>
            <person name="Roberts A."/>
            <person name="Saif S."/>
            <person name="Shea T."/>
            <person name="Shenoy N."/>
            <person name="Sisk P."/>
            <person name="Stolte C."/>
            <person name="Sykes S."/>
            <person name="Wortman J."/>
            <person name="Nusbaum C."/>
            <person name="Birren B."/>
        </authorList>
    </citation>
    <scope>NUCLEOTIDE SEQUENCE [LARGE SCALE GENOMIC DNA]</scope>
    <source>
        <strain evidence="2 3">ATCC 51276</strain>
    </source>
</reference>
<organism evidence="2 3">
    <name type="scientific">Johnsonella ignava ATCC 51276</name>
    <dbReference type="NCBI Taxonomy" id="679200"/>
    <lineage>
        <taxon>Bacteria</taxon>
        <taxon>Bacillati</taxon>
        <taxon>Bacillota</taxon>
        <taxon>Clostridia</taxon>
        <taxon>Lachnospirales</taxon>
        <taxon>Lachnospiraceae</taxon>
        <taxon>Johnsonella</taxon>
    </lineage>
</organism>
<evidence type="ECO:0000313" key="2">
    <source>
        <dbReference type="EMBL" id="EHI56476.1"/>
    </source>
</evidence>
<dbReference type="STRING" id="679200.HMPREF9333_00338"/>
<dbReference type="AlphaFoldDB" id="G5GFJ9"/>
<proteinExistence type="predicted"/>
<protein>
    <submittedName>
        <fullName evidence="2">Uncharacterized protein</fullName>
    </submittedName>
</protein>
<feature type="transmembrane region" description="Helical" evidence="1">
    <location>
        <begin position="40"/>
        <end position="63"/>
    </location>
</feature>
<dbReference type="eggNOG" id="ENOG5032UC0">
    <property type="taxonomic scope" value="Bacteria"/>
</dbReference>
<keyword evidence="1" id="KW-0472">Membrane</keyword>